<proteinExistence type="predicted"/>
<name>A0A7C9CZT6_OPUST</name>
<sequence length="108" mass="11630">MSGHLHAPIHSVRLLREPAHRCRVGPGIVGPEYLLPYGLEGVARVGIDDVVGGVVEEDLRGSRVRHGDPVGFGAINAIDFRVEAFHPAQHVVEGAVLHDQNDDGFNGR</sequence>
<dbReference type="AlphaFoldDB" id="A0A7C9CZT6"/>
<dbReference type="EMBL" id="GISG01070597">
    <property type="protein sequence ID" value="MBA4629702.1"/>
    <property type="molecule type" value="Transcribed_RNA"/>
</dbReference>
<protein>
    <submittedName>
        <fullName evidence="1">Uncharacterized protein</fullName>
    </submittedName>
</protein>
<evidence type="ECO:0000313" key="1">
    <source>
        <dbReference type="EMBL" id="MBA4629702.1"/>
    </source>
</evidence>
<accession>A0A7C9CZT6</accession>
<reference evidence="1" key="1">
    <citation type="journal article" date="2013" name="J. Plant Res.">
        <title>Effect of fungi and light on seed germination of three Opuntia species from semiarid lands of central Mexico.</title>
        <authorList>
            <person name="Delgado-Sanchez P."/>
            <person name="Jimenez-Bremont J.F."/>
            <person name="Guerrero-Gonzalez Mde L."/>
            <person name="Flores J."/>
        </authorList>
    </citation>
    <scope>NUCLEOTIDE SEQUENCE</scope>
    <source>
        <tissue evidence="1">Cladode</tissue>
    </source>
</reference>
<dbReference type="EMBL" id="GISG01070598">
    <property type="protein sequence ID" value="MBA4629703.1"/>
    <property type="molecule type" value="Transcribed_RNA"/>
</dbReference>
<reference evidence="1" key="2">
    <citation type="submission" date="2020-07" db="EMBL/GenBank/DDBJ databases">
        <authorList>
            <person name="Vera ALvarez R."/>
            <person name="Arias-Moreno D.M."/>
            <person name="Jimenez-Jacinto V."/>
            <person name="Jimenez-Bremont J.F."/>
            <person name="Swaminathan K."/>
            <person name="Moose S.P."/>
            <person name="Guerrero-Gonzalez M.L."/>
            <person name="Marino-Ramirez L."/>
            <person name="Landsman D."/>
            <person name="Rodriguez-Kessler M."/>
            <person name="Delgado-Sanchez P."/>
        </authorList>
    </citation>
    <scope>NUCLEOTIDE SEQUENCE</scope>
    <source>
        <tissue evidence="1">Cladode</tissue>
    </source>
</reference>
<organism evidence="1">
    <name type="scientific">Opuntia streptacantha</name>
    <name type="common">Prickly pear cactus</name>
    <name type="synonym">Opuntia cardona</name>
    <dbReference type="NCBI Taxonomy" id="393608"/>
    <lineage>
        <taxon>Eukaryota</taxon>
        <taxon>Viridiplantae</taxon>
        <taxon>Streptophyta</taxon>
        <taxon>Embryophyta</taxon>
        <taxon>Tracheophyta</taxon>
        <taxon>Spermatophyta</taxon>
        <taxon>Magnoliopsida</taxon>
        <taxon>eudicotyledons</taxon>
        <taxon>Gunneridae</taxon>
        <taxon>Pentapetalae</taxon>
        <taxon>Caryophyllales</taxon>
        <taxon>Cactineae</taxon>
        <taxon>Cactaceae</taxon>
        <taxon>Opuntioideae</taxon>
        <taxon>Opuntia</taxon>
    </lineage>
</organism>